<dbReference type="Proteomes" id="UP000295181">
    <property type="component" value="Unassembled WGS sequence"/>
</dbReference>
<sequence>MFIYVKFDSNGFVTDYKKVETDGYTKVFVLDSWINQFAQYPDKFRYDATNQKLLNPGNLPSVSLNQVSTDVTTLQTQLQSLQSTGTQTDSQLGALVSNISVVQGQILGELQNIQTQLNASEKATAVPAANTTNSPA</sequence>
<reference evidence="1 2" key="1">
    <citation type="journal article" date="2019" name="Appl. Microbiol. Biotechnol.">
        <title>Uncovering carbohydrate metabolism through a genotype-phenotype association study of 56 lactic acid bacteria genomes.</title>
        <authorList>
            <person name="Buron-Moles G."/>
            <person name="Chailyan A."/>
            <person name="Dolejs I."/>
            <person name="Forster J."/>
            <person name="Miks M.H."/>
        </authorList>
    </citation>
    <scope>NUCLEOTIDE SEQUENCE [LARGE SCALE GENOMIC DNA]</scope>
    <source>
        <strain evidence="1 2">ATCC 4005</strain>
    </source>
</reference>
<proteinExistence type="predicted"/>
<dbReference type="AlphaFoldDB" id="A0A4R5NN03"/>
<name>A0A4R5NN03_LENBU</name>
<dbReference type="GeneID" id="72460192"/>
<comment type="caution">
    <text evidence="1">The sequence shown here is derived from an EMBL/GenBank/DDBJ whole genome shotgun (WGS) entry which is preliminary data.</text>
</comment>
<gene>
    <name evidence="1" type="ORF">C5L32_000846</name>
</gene>
<evidence type="ECO:0000313" key="1">
    <source>
        <dbReference type="EMBL" id="TDG77230.1"/>
    </source>
</evidence>
<dbReference type="EMBL" id="PUFP01000054">
    <property type="protein sequence ID" value="TDG77230.1"/>
    <property type="molecule type" value="Genomic_DNA"/>
</dbReference>
<protein>
    <submittedName>
        <fullName evidence="1">Uncharacterized protein</fullName>
    </submittedName>
</protein>
<evidence type="ECO:0000313" key="2">
    <source>
        <dbReference type="Proteomes" id="UP000295181"/>
    </source>
</evidence>
<accession>A0A4R5NN03</accession>
<dbReference type="RefSeq" id="WP_056939029.1">
    <property type="nucleotide sequence ID" value="NZ_AZDM01000023.1"/>
</dbReference>
<organism evidence="1 2">
    <name type="scientific">Lentilactobacillus buchneri DSM 20057</name>
    <dbReference type="NCBI Taxonomy" id="1423728"/>
    <lineage>
        <taxon>Bacteria</taxon>
        <taxon>Bacillati</taxon>
        <taxon>Bacillota</taxon>
        <taxon>Bacilli</taxon>
        <taxon>Lactobacillales</taxon>
        <taxon>Lactobacillaceae</taxon>
        <taxon>Lentilactobacillus</taxon>
    </lineage>
</organism>